<evidence type="ECO:0000256" key="10">
    <source>
        <dbReference type="ARBA" id="ARBA00023136"/>
    </source>
</evidence>
<evidence type="ECO:0000256" key="3">
    <source>
        <dbReference type="ARBA" id="ARBA00022452"/>
    </source>
</evidence>
<keyword evidence="11 12" id="KW-0998">Cell outer membrane</keyword>
<comment type="caution">
    <text evidence="17">The sequence shown here is derived from an EMBL/GenBank/DDBJ whole genome shotgun (WGS) entry which is preliminary data.</text>
</comment>
<evidence type="ECO:0000256" key="6">
    <source>
        <dbReference type="ARBA" id="ARBA00022729"/>
    </source>
</evidence>
<dbReference type="PANTHER" id="PTHR32552:SF89">
    <property type="entry name" value="CATECHOLATE SIDEROPHORE RECEPTOR FIU"/>
    <property type="match status" value="1"/>
</dbReference>
<evidence type="ECO:0000313" key="17">
    <source>
        <dbReference type="EMBL" id="GLX80600.1"/>
    </source>
</evidence>
<evidence type="ECO:0000256" key="7">
    <source>
        <dbReference type="ARBA" id="ARBA00023004"/>
    </source>
</evidence>
<accession>A0ABQ6H0M7</accession>
<evidence type="ECO:0000256" key="5">
    <source>
        <dbReference type="ARBA" id="ARBA00022692"/>
    </source>
</evidence>
<dbReference type="PANTHER" id="PTHR32552">
    <property type="entry name" value="FERRICHROME IRON RECEPTOR-RELATED"/>
    <property type="match status" value="1"/>
</dbReference>
<name>A0ABQ6H0M7_9GAMM</name>
<dbReference type="Pfam" id="PF07715">
    <property type="entry name" value="Plug"/>
    <property type="match status" value="1"/>
</dbReference>
<protein>
    <submittedName>
        <fullName evidence="17">TonB-dependent receptor</fullName>
    </submittedName>
</protein>
<evidence type="ECO:0000256" key="9">
    <source>
        <dbReference type="ARBA" id="ARBA00023077"/>
    </source>
</evidence>
<evidence type="ECO:0000256" key="8">
    <source>
        <dbReference type="ARBA" id="ARBA00023065"/>
    </source>
</evidence>
<evidence type="ECO:0000256" key="13">
    <source>
        <dbReference type="RuleBase" id="RU003357"/>
    </source>
</evidence>
<dbReference type="Pfam" id="PF00593">
    <property type="entry name" value="TonB_dep_Rec_b-barrel"/>
    <property type="match status" value="1"/>
</dbReference>
<dbReference type="InterPro" id="IPR039426">
    <property type="entry name" value="TonB-dep_rcpt-like"/>
</dbReference>
<feature type="domain" description="TonB-dependent receptor plug" evidence="16">
    <location>
        <begin position="45"/>
        <end position="158"/>
    </location>
</feature>
<dbReference type="Gene3D" id="2.170.130.10">
    <property type="entry name" value="TonB-dependent receptor, plug domain"/>
    <property type="match status" value="1"/>
</dbReference>
<organism evidence="17 18">
    <name type="scientific">Thalassotalea eurytherma</name>
    <dbReference type="NCBI Taxonomy" id="1144278"/>
    <lineage>
        <taxon>Bacteria</taxon>
        <taxon>Pseudomonadati</taxon>
        <taxon>Pseudomonadota</taxon>
        <taxon>Gammaproteobacteria</taxon>
        <taxon>Alteromonadales</taxon>
        <taxon>Colwelliaceae</taxon>
        <taxon>Thalassotalea</taxon>
    </lineage>
</organism>
<dbReference type="InterPro" id="IPR037066">
    <property type="entry name" value="Plug_dom_sf"/>
</dbReference>
<dbReference type="Proteomes" id="UP001157133">
    <property type="component" value="Unassembled WGS sequence"/>
</dbReference>
<comment type="similarity">
    <text evidence="12 13">Belongs to the TonB-dependent receptor family.</text>
</comment>
<evidence type="ECO:0000313" key="18">
    <source>
        <dbReference type="Proteomes" id="UP001157133"/>
    </source>
</evidence>
<keyword evidence="5 12" id="KW-0812">Transmembrane</keyword>
<evidence type="ECO:0000256" key="12">
    <source>
        <dbReference type="PROSITE-ProRule" id="PRU01360"/>
    </source>
</evidence>
<dbReference type="PROSITE" id="PS52016">
    <property type="entry name" value="TONB_DEPENDENT_REC_3"/>
    <property type="match status" value="1"/>
</dbReference>
<dbReference type="EMBL" id="BSSU01000001">
    <property type="protein sequence ID" value="GLX80600.1"/>
    <property type="molecule type" value="Genomic_DNA"/>
</dbReference>
<keyword evidence="10 12" id="KW-0472">Membrane</keyword>
<keyword evidence="6 14" id="KW-0732">Signal</keyword>
<gene>
    <name evidence="17" type="primary">fhuA</name>
    <name evidence="17" type="ORF">theurythT_00520</name>
</gene>
<evidence type="ECO:0000256" key="14">
    <source>
        <dbReference type="SAM" id="SignalP"/>
    </source>
</evidence>
<sequence length="763" mass="83650">MSLKKYSKNLLGLAITAAISTVAIADDDANKEATIEEVTVIAKKLSYANNTVDTTMIEQQAPVSSVLGVMDNLPGISINEGDAFGGDDWSTSITMRGFSIDGNQQQLGMTVDGIPNGGSNYGGGAKANRYLATENLTTVEVAQGTSDISSASLDALGGTFNFVSKAPDMEQSTTFAYTTGSHDAERFFVRYETGEILDNTYAYVSYSDTSTSRWSGEGSNGGSDNQHAEIKFVSTQDRLTLTGRLSYDDVAEDNYNSVSIEQFNQTPDWDQLTWNWTGIPHYDQMFAEGWSTLRENTLAYLKAEYDFSDVTTLEVTPYYHKNKGRGDWIPPYLVMAVDENGNPTDKGGSIAGSYGFTDQNGNPLAPADGCTANFTWPWNSGPGLHPACYAADAVPVMSYRHTHYAKERAGFTAKAMTTFGSHDVVAGVWYETSQRDEHRDWHKVINASVYHHFDATPYWTQYDNTFDQDTFKWYLQDTMTAGDFTLNLGVQQYLVDLEKTDNYQAANNAKVNSDSDVLFSAGALYEINPSTEVFAGYSENFAAIKDGVLERDSSTLTDIEPETAENIDFGIRYYGERLNIQATAYMIEFDNRITFIAPGSDTDGIDYTIGTNGTYINVGGIESDGIELSATYQLTDSWQLYGSFTKNDSTYVGDAPGFEEGEKVIDSVDDMWVLSANYYDGNLRFGASTKYTGDRGDAEDYLVTDMNVGYSVEFSGSGIKQVDLALVVNNLFDEDYLSTGTGNGTTFFIGAPLTTSLTVSANF</sequence>
<proteinExistence type="inferred from homology"/>
<comment type="subcellular location">
    <subcellularLocation>
        <location evidence="1 12">Cell outer membrane</location>
        <topology evidence="1 12">Multi-pass membrane protein</topology>
    </subcellularLocation>
</comment>
<evidence type="ECO:0000256" key="2">
    <source>
        <dbReference type="ARBA" id="ARBA00022448"/>
    </source>
</evidence>
<evidence type="ECO:0000259" key="16">
    <source>
        <dbReference type="Pfam" id="PF07715"/>
    </source>
</evidence>
<dbReference type="InterPro" id="IPR000531">
    <property type="entry name" value="Beta-barrel_TonB"/>
</dbReference>
<feature type="signal peptide" evidence="14">
    <location>
        <begin position="1"/>
        <end position="25"/>
    </location>
</feature>
<keyword evidence="3 12" id="KW-1134">Transmembrane beta strand</keyword>
<keyword evidence="18" id="KW-1185">Reference proteome</keyword>
<keyword evidence="9 13" id="KW-0798">TonB box</keyword>
<feature type="chain" id="PRO_5047244071" evidence="14">
    <location>
        <begin position="26"/>
        <end position="763"/>
    </location>
</feature>
<evidence type="ECO:0000256" key="4">
    <source>
        <dbReference type="ARBA" id="ARBA00022496"/>
    </source>
</evidence>
<evidence type="ECO:0000256" key="1">
    <source>
        <dbReference type="ARBA" id="ARBA00004571"/>
    </source>
</evidence>
<keyword evidence="8" id="KW-0406">Ion transport</keyword>
<dbReference type="SUPFAM" id="SSF56935">
    <property type="entry name" value="Porins"/>
    <property type="match status" value="1"/>
</dbReference>
<dbReference type="InterPro" id="IPR036942">
    <property type="entry name" value="Beta-barrel_TonB_sf"/>
</dbReference>
<keyword evidence="17" id="KW-0675">Receptor</keyword>
<evidence type="ECO:0000259" key="15">
    <source>
        <dbReference type="Pfam" id="PF00593"/>
    </source>
</evidence>
<evidence type="ECO:0000256" key="11">
    <source>
        <dbReference type="ARBA" id="ARBA00023237"/>
    </source>
</evidence>
<feature type="domain" description="TonB-dependent receptor-like beta-barrel" evidence="15">
    <location>
        <begin position="264"/>
        <end position="731"/>
    </location>
</feature>
<reference evidence="17 18" key="1">
    <citation type="submission" date="2023-03" db="EMBL/GenBank/DDBJ databases">
        <title>Draft genome sequence of Thalassotalea eurytherma JCM 18482T.</title>
        <authorList>
            <person name="Sawabe T."/>
        </authorList>
    </citation>
    <scope>NUCLEOTIDE SEQUENCE [LARGE SCALE GENOMIC DNA]</scope>
    <source>
        <strain evidence="17 18">JCM 18482</strain>
    </source>
</reference>
<dbReference type="RefSeq" id="WP_407704987.1">
    <property type="nucleotide sequence ID" value="NZ_BSSU01000001.1"/>
</dbReference>
<keyword evidence="2 12" id="KW-0813">Transport</keyword>
<dbReference type="InterPro" id="IPR012910">
    <property type="entry name" value="Plug_dom"/>
</dbReference>
<keyword evidence="7" id="KW-0408">Iron</keyword>
<dbReference type="Gene3D" id="2.40.170.20">
    <property type="entry name" value="TonB-dependent receptor, beta-barrel domain"/>
    <property type="match status" value="1"/>
</dbReference>
<keyword evidence="4" id="KW-0410">Iron transport</keyword>